<organism evidence="1 2">
    <name type="scientific">Streptomyces demainii</name>
    <dbReference type="NCBI Taxonomy" id="588122"/>
    <lineage>
        <taxon>Bacteria</taxon>
        <taxon>Bacillati</taxon>
        <taxon>Actinomycetota</taxon>
        <taxon>Actinomycetes</taxon>
        <taxon>Kitasatosporales</taxon>
        <taxon>Streptomycetaceae</taxon>
        <taxon>Streptomyces</taxon>
    </lineage>
</organism>
<accession>A0ABT9L2H7</accession>
<comment type="caution">
    <text evidence="1">The sequence shown here is derived from an EMBL/GenBank/DDBJ whole genome shotgun (WGS) entry which is preliminary data.</text>
</comment>
<dbReference type="Proteomes" id="UP001234880">
    <property type="component" value="Unassembled WGS sequence"/>
</dbReference>
<keyword evidence="2" id="KW-1185">Reference proteome</keyword>
<dbReference type="InterPro" id="IPR036390">
    <property type="entry name" value="WH_DNA-bd_sf"/>
</dbReference>
<protein>
    <recommendedName>
        <fullName evidence="3">MarR family transcriptional regulator</fullName>
    </recommendedName>
</protein>
<dbReference type="SUPFAM" id="SSF46785">
    <property type="entry name" value="Winged helix' DNA-binding domain"/>
    <property type="match status" value="1"/>
</dbReference>
<gene>
    <name evidence="1" type="ORF">JOF35_007185</name>
</gene>
<proteinExistence type="predicted"/>
<evidence type="ECO:0000313" key="1">
    <source>
        <dbReference type="EMBL" id="MDP9614847.1"/>
    </source>
</evidence>
<dbReference type="Gene3D" id="1.10.10.10">
    <property type="entry name" value="Winged helix-like DNA-binding domain superfamily/Winged helix DNA-binding domain"/>
    <property type="match status" value="1"/>
</dbReference>
<dbReference type="RefSeq" id="WP_307111886.1">
    <property type="nucleotide sequence ID" value="NZ_JAURUE010000002.1"/>
</dbReference>
<name>A0ABT9L2H7_9ACTN</name>
<dbReference type="InterPro" id="IPR036388">
    <property type="entry name" value="WH-like_DNA-bd_sf"/>
</dbReference>
<evidence type="ECO:0000313" key="2">
    <source>
        <dbReference type="Proteomes" id="UP001234880"/>
    </source>
</evidence>
<dbReference type="EMBL" id="JAURUE010000002">
    <property type="protein sequence ID" value="MDP9614847.1"/>
    <property type="molecule type" value="Genomic_DNA"/>
</dbReference>
<evidence type="ECO:0008006" key="3">
    <source>
        <dbReference type="Google" id="ProtNLM"/>
    </source>
</evidence>
<sequence length="91" mass="8771">MKHPVSRQELATLTGLSSGSVSDVVGALLADGLPADGLPADGLAEEAGSVGFDGFIGSNGTGLGPRCRGVGCDDPVTGALPLCFLAAGGVC</sequence>
<reference evidence="1 2" key="1">
    <citation type="submission" date="2023-07" db="EMBL/GenBank/DDBJ databases">
        <title>Sequencing the genomes of 1000 actinobacteria strains.</title>
        <authorList>
            <person name="Klenk H.-P."/>
        </authorList>
    </citation>
    <scope>NUCLEOTIDE SEQUENCE [LARGE SCALE GENOMIC DNA]</scope>
    <source>
        <strain evidence="1 2">DSM 41600</strain>
    </source>
</reference>